<reference evidence="2 3" key="1">
    <citation type="submission" date="2019-03" db="EMBL/GenBank/DDBJ databases">
        <title>Genomics of glacier-inhabiting Cryobacterium strains.</title>
        <authorList>
            <person name="Liu Q."/>
            <person name="Xin Y.-H."/>
        </authorList>
    </citation>
    <scope>NUCLEOTIDE SEQUENCE [LARGE SCALE GENOMIC DNA]</scope>
    <source>
        <strain evidence="2 3">RHLT2-21</strain>
    </source>
</reference>
<proteinExistence type="predicted"/>
<comment type="caution">
    <text evidence="2">The sequence shown here is derived from an EMBL/GenBank/DDBJ whole genome shotgun (WGS) entry which is preliminary data.</text>
</comment>
<evidence type="ECO:0000313" key="2">
    <source>
        <dbReference type="EMBL" id="TFB99645.1"/>
    </source>
</evidence>
<gene>
    <name evidence="2" type="ORF">E3O32_16470</name>
</gene>
<dbReference type="EMBL" id="SOFM01000050">
    <property type="protein sequence ID" value="TFB99645.1"/>
    <property type="molecule type" value="Genomic_DNA"/>
</dbReference>
<accession>A0A4R8W1B8</accession>
<protein>
    <submittedName>
        <fullName evidence="2">DUF4143 domain-containing protein</fullName>
    </submittedName>
</protein>
<dbReference type="Pfam" id="PF13635">
    <property type="entry name" value="DUF4143"/>
    <property type="match status" value="1"/>
</dbReference>
<dbReference type="AlphaFoldDB" id="A0A4R8W1B8"/>
<organism evidence="2 3">
    <name type="scientific">Cryobacterium mannosilyticum</name>
    <dbReference type="NCBI Taxonomy" id="1259190"/>
    <lineage>
        <taxon>Bacteria</taxon>
        <taxon>Bacillati</taxon>
        <taxon>Actinomycetota</taxon>
        <taxon>Actinomycetes</taxon>
        <taxon>Micrococcales</taxon>
        <taxon>Microbacteriaceae</taxon>
        <taxon>Cryobacterium</taxon>
    </lineage>
</organism>
<dbReference type="InterPro" id="IPR025420">
    <property type="entry name" value="DUF4143"/>
</dbReference>
<evidence type="ECO:0000313" key="3">
    <source>
        <dbReference type="Proteomes" id="UP000297643"/>
    </source>
</evidence>
<sequence>MARLLGVDEQKLLSAAPMEVLDPQDGTVLGRLFESLVALSLQTYAQANESRVSQFRSGNVDREVDFIVHRGDRTNVAFGVKLARQVDDHDVRHLLRLRRHLGDDLVDMVVVDTGTTAYRRSDGVAVVTFALLGP</sequence>
<name>A0A4R8W1B8_9MICO</name>
<feature type="domain" description="DUF4143" evidence="1">
    <location>
        <begin position="4"/>
        <end position="82"/>
    </location>
</feature>
<evidence type="ECO:0000259" key="1">
    <source>
        <dbReference type="Pfam" id="PF13635"/>
    </source>
</evidence>
<dbReference type="Proteomes" id="UP000297643">
    <property type="component" value="Unassembled WGS sequence"/>
</dbReference>
<keyword evidence="3" id="KW-1185">Reference proteome</keyword>